<accession>A0ABX2EP38</accession>
<evidence type="ECO:0000313" key="1">
    <source>
        <dbReference type="EMBL" id="NRF70383.1"/>
    </source>
</evidence>
<comment type="caution">
    <text evidence="1">The sequence shown here is derived from an EMBL/GenBank/DDBJ whole genome shotgun (WGS) entry which is preliminary data.</text>
</comment>
<dbReference type="EMBL" id="JABRWJ010000008">
    <property type="protein sequence ID" value="NRF70383.1"/>
    <property type="molecule type" value="Genomic_DNA"/>
</dbReference>
<evidence type="ECO:0008006" key="3">
    <source>
        <dbReference type="Google" id="ProtNLM"/>
    </source>
</evidence>
<organism evidence="1 2">
    <name type="scientific">Pseudaquabacterium terrae</name>
    <dbReference type="NCBI Taxonomy" id="2732868"/>
    <lineage>
        <taxon>Bacteria</taxon>
        <taxon>Pseudomonadati</taxon>
        <taxon>Pseudomonadota</taxon>
        <taxon>Betaproteobacteria</taxon>
        <taxon>Burkholderiales</taxon>
        <taxon>Sphaerotilaceae</taxon>
        <taxon>Pseudaquabacterium</taxon>
    </lineage>
</organism>
<name>A0ABX2EP38_9BURK</name>
<sequence>MQVCYLPPAKAEYLAQVDRYEAAAPGLGERFIRAIEEAEQLIARRPDSFRLVERDIRAYLLRGFPFRML</sequence>
<reference evidence="1 2" key="1">
    <citation type="submission" date="2020-05" db="EMBL/GenBank/DDBJ databases">
        <title>Aquincola sp. isolate from soil.</title>
        <authorList>
            <person name="Han J."/>
            <person name="Kim D.-U."/>
        </authorList>
    </citation>
    <scope>NUCLEOTIDE SEQUENCE [LARGE SCALE GENOMIC DNA]</scope>
    <source>
        <strain evidence="1 2">S2</strain>
    </source>
</reference>
<dbReference type="Proteomes" id="UP000737171">
    <property type="component" value="Unassembled WGS sequence"/>
</dbReference>
<protein>
    <recommendedName>
        <fullName evidence="3">Type II toxin-antitoxin system RelE/ParE family toxin</fullName>
    </recommendedName>
</protein>
<evidence type="ECO:0000313" key="2">
    <source>
        <dbReference type="Proteomes" id="UP000737171"/>
    </source>
</evidence>
<keyword evidence="2" id="KW-1185">Reference proteome</keyword>
<proteinExistence type="predicted"/>
<dbReference type="RefSeq" id="WP_173129320.1">
    <property type="nucleotide sequence ID" value="NZ_JABRWJ010000008.1"/>
</dbReference>
<gene>
    <name evidence="1" type="ORF">HLB44_25590</name>
</gene>